<dbReference type="PANTHER" id="PTHR40761:SF1">
    <property type="entry name" value="CONSERVED INTEGRAL MEMBRANE ALANINE VALINE AND LEUCINE RICH PROTEIN-RELATED"/>
    <property type="match status" value="1"/>
</dbReference>
<evidence type="ECO:0000313" key="3">
    <source>
        <dbReference type="Proteomes" id="UP001500630"/>
    </source>
</evidence>
<keyword evidence="1" id="KW-0812">Transmembrane</keyword>
<reference evidence="3" key="1">
    <citation type="journal article" date="2019" name="Int. J. Syst. Evol. Microbiol.">
        <title>The Global Catalogue of Microorganisms (GCM) 10K type strain sequencing project: providing services to taxonomists for standard genome sequencing and annotation.</title>
        <authorList>
            <consortium name="The Broad Institute Genomics Platform"/>
            <consortium name="The Broad Institute Genome Sequencing Center for Infectious Disease"/>
            <person name="Wu L."/>
            <person name="Ma J."/>
        </authorList>
    </citation>
    <scope>NUCLEOTIDE SEQUENCE [LARGE SCALE GENOMIC DNA]</scope>
    <source>
        <strain evidence="3">JCM 17326</strain>
    </source>
</reference>
<dbReference type="Proteomes" id="UP001500630">
    <property type="component" value="Unassembled WGS sequence"/>
</dbReference>
<keyword evidence="1" id="KW-0472">Membrane</keyword>
<keyword evidence="3" id="KW-1185">Reference proteome</keyword>
<dbReference type="NCBIfam" id="NF038012">
    <property type="entry name" value="DMT_1"/>
    <property type="match status" value="1"/>
</dbReference>
<evidence type="ECO:0000313" key="2">
    <source>
        <dbReference type="EMBL" id="GAA3624946.1"/>
    </source>
</evidence>
<comment type="caution">
    <text evidence="2">The sequence shown here is derived from an EMBL/GenBank/DDBJ whole genome shotgun (WGS) entry which is preliminary data.</text>
</comment>
<dbReference type="RefSeq" id="WP_345580449.1">
    <property type="nucleotide sequence ID" value="NZ_BAABDQ010000076.1"/>
</dbReference>
<gene>
    <name evidence="2" type="ORF">GCM10022419_133150</name>
</gene>
<feature type="transmembrane region" description="Helical" evidence="1">
    <location>
        <begin position="268"/>
        <end position="292"/>
    </location>
</feature>
<feature type="transmembrane region" description="Helical" evidence="1">
    <location>
        <begin position="120"/>
        <end position="137"/>
    </location>
</feature>
<feature type="transmembrane region" description="Helical" evidence="1">
    <location>
        <begin position="212"/>
        <end position="229"/>
    </location>
</feature>
<feature type="transmembrane region" description="Helical" evidence="1">
    <location>
        <begin position="33"/>
        <end position="52"/>
    </location>
</feature>
<evidence type="ECO:0000256" key="1">
    <source>
        <dbReference type="SAM" id="Phobius"/>
    </source>
</evidence>
<dbReference type="PANTHER" id="PTHR40761">
    <property type="entry name" value="CONSERVED INTEGRAL MEMBRANE ALANINE VALINE AND LEUCINE RICH PROTEIN-RELATED"/>
    <property type="match status" value="1"/>
</dbReference>
<keyword evidence="1" id="KW-1133">Transmembrane helix</keyword>
<protein>
    <recommendedName>
        <fullName evidence="4">DMT family transporter</fullName>
    </recommendedName>
</protein>
<organism evidence="2 3">
    <name type="scientific">Nonomuraea rosea</name>
    <dbReference type="NCBI Taxonomy" id="638574"/>
    <lineage>
        <taxon>Bacteria</taxon>
        <taxon>Bacillati</taxon>
        <taxon>Actinomycetota</taxon>
        <taxon>Actinomycetes</taxon>
        <taxon>Streptosporangiales</taxon>
        <taxon>Streptosporangiaceae</taxon>
        <taxon>Nonomuraea</taxon>
    </lineage>
</organism>
<dbReference type="EMBL" id="BAABDQ010000076">
    <property type="protein sequence ID" value="GAA3624946.1"/>
    <property type="molecule type" value="Genomic_DNA"/>
</dbReference>
<evidence type="ECO:0008006" key="4">
    <source>
        <dbReference type="Google" id="ProtNLM"/>
    </source>
</evidence>
<feature type="transmembrane region" description="Helical" evidence="1">
    <location>
        <begin position="179"/>
        <end position="200"/>
    </location>
</feature>
<feature type="transmembrane region" description="Helical" evidence="1">
    <location>
        <begin position="64"/>
        <end position="83"/>
    </location>
</feature>
<feature type="transmembrane region" description="Helical" evidence="1">
    <location>
        <begin position="143"/>
        <end position="167"/>
    </location>
</feature>
<sequence length="316" mass="31666">MPPLSGIDVGRIGRLTALPNTESRWWGAAVSDLIGLIVLSVLSSIGYAVAAVAQERYAEVRRGVRRWVVPLLLNGAGAGLHVAALPLGAIGVVQALGALTLVFALPIAAARRRGRVARAAWGHAWLTVAALAGLFILTTRGTAALSACAVLWLAGGVVAVIGTLALTARHVVAPLARSLLLSAAAGIAFGTASVLTKALLADAPDSVLTSRWLLAGGIVAGLSLAGQILSQHSYRGAGLAAPLAMVSVVNPVLACVIGLWLLDDGVRFGAAGAVLAVVFALATVRGVVGLAAQSHPAGTRAAAASPACPAEASRTS</sequence>
<name>A0ABP7A4Z5_9ACTN</name>
<accession>A0ABP7A4Z5</accession>
<proteinExistence type="predicted"/>
<feature type="transmembrane region" description="Helical" evidence="1">
    <location>
        <begin position="241"/>
        <end position="262"/>
    </location>
</feature>
<feature type="transmembrane region" description="Helical" evidence="1">
    <location>
        <begin position="89"/>
        <end position="108"/>
    </location>
</feature>